<dbReference type="InterPro" id="IPR029058">
    <property type="entry name" value="AB_hydrolase_fold"/>
</dbReference>
<dbReference type="RefSeq" id="WP_133351510.1">
    <property type="nucleotide sequence ID" value="NZ_SMZQ01000011.1"/>
</dbReference>
<evidence type="ECO:0000256" key="1">
    <source>
        <dbReference type="ARBA" id="ARBA00022801"/>
    </source>
</evidence>
<dbReference type="EMBL" id="SMZQ01000011">
    <property type="protein sequence ID" value="TDL33434.1"/>
    <property type="molecule type" value="Genomic_DNA"/>
</dbReference>
<dbReference type="InterPro" id="IPR013094">
    <property type="entry name" value="AB_hydrolase_3"/>
</dbReference>
<evidence type="ECO:0000313" key="5">
    <source>
        <dbReference type="Proteomes" id="UP000294621"/>
    </source>
</evidence>
<gene>
    <name evidence="4" type="ORF">E2R57_18345</name>
</gene>
<dbReference type="Gene3D" id="3.40.50.1820">
    <property type="entry name" value="alpha/beta hydrolase"/>
    <property type="match status" value="1"/>
</dbReference>
<proteinExistence type="predicted"/>
<dbReference type="OrthoDB" id="3181909at2"/>
<evidence type="ECO:0000259" key="3">
    <source>
        <dbReference type="Pfam" id="PF07859"/>
    </source>
</evidence>
<dbReference type="PANTHER" id="PTHR48081">
    <property type="entry name" value="AB HYDROLASE SUPERFAMILY PROTEIN C4A8.06C"/>
    <property type="match status" value="1"/>
</dbReference>
<dbReference type="SUPFAM" id="SSF53474">
    <property type="entry name" value="alpha/beta-Hydrolases"/>
    <property type="match status" value="1"/>
</dbReference>
<dbReference type="PANTHER" id="PTHR48081:SF8">
    <property type="entry name" value="ALPHA_BETA HYDROLASE FOLD-3 DOMAIN-CONTAINING PROTEIN-RELATED"/>
    <property type="match status" value="1"/>
</dbReference>
<evidence type="ECO:0000313" key="4">
    <source>
        <dbReference type="EMBL" id="TDL33434.1"/>
    </source>
</evidence>
<dbReference type="AlphaFoldDB" id="A0A4R5XPL3"/>
<feature type="domain" description="Alpha/beta hydrolase fold-3" evidence="3">
    <location>
        <begin position="84"/>
        <end position="297"/>
    </location>
</feature>
<feature type="compositionally biased region" description="Polar residues" evidence="2">
    <location>
        <begin position="7"/>
        <end position="20"/>
    </location>
</feature>
<feature type="region of interest" description="Disordered" evidence="2">
    <location>
        <begin position="1"/>
        <end position="20"/>
    </location>
</feature>
<evidence type="ECO:0000256" key="2">
    <source>
        <dbReference type="SAM" id="MobiDB-lite"/>
    </source>
</evidence>
<dbReference type="GO" id="GO:0016787">
    <property type="term" value="F:hydrolase activity"/>
    <property type="evidence" value="ECO:0007669"/>
    <property type="project" value="UniProtKB-KW"/>
</dbReference>
<name>A0A4R5XPL3_9MICC</name>
<sequence length="332" mass="35125">MKDATTMAETGTHNSGTSVASQLIRELELNGPFPDPRTDTDHESLVSIYPELAAVPTADIDIPSPEGGVPGRLYRAPGEALAGLVWVHGGAFIAGGLDMPEAHWVSLYLASHGVSVLSLDYRKALHGVRYPAPSNDVLAGWKWALENLDVLGLGTAEDLHLGGASAGAALTAALTGRLRDGAGQMPASLLLAYPLVHARLPPLSADLVGKMAGVPDDLAFGPDFIRDINLNFAGSEENFRDPHAFAGEGGLEGFPPVYIINSEADTLRASGELFAAQLEAAGVRVRMDMEPGSMHGHLDHPHTAPARHSVERMRAWLRARTAAPADRQLPSL</sequence>
<reference evidence="4 5" key="1">
    <citation type="submission" date="2019-03" db="EMBL/GenBank/DDBJ databases">
        <title>Genome Sequencing and Assembly of Various Microbes Isolated from Partially Reclaimed Soil and Acid Mine Drainage (AMD) Site.</title>
        <authorList>
            <person name="Steinbock B."/>
            <person name="Bechtold R."/>
            <person name="Sevigny J.L."/>
            <person name="Thomas D."/>
            <person name="Cuthill L.R."/>
            <person name="Aveiro Johannsen E.J."/>
            <person name="Thomas K."/>
            <person name="Ghosh A."/>
        </authorList>
    </citation>
    <scope>NUCLEOTIDE SEQUENCE [LARGE SCALE GENOMIC DNA]</scope>
    <source>
        <strain evidence="4 5">S-A1</strain>
    </source>
</reference>
<organism evidence="4 5">
    <name type="scientific">Arthrobacter nitrophenolicus</name>
    <dbReference type="NCBI Taxonomy" id="683150"/>
    <lineage>
        <taxon>Bacteria</taxon>
        <taxon>Bacillati</taxon>
        <taxon>Actinomycetota</taxon>
        <taxon>Actinomycetes</taxon>
        <taxon>Micrococcales</taxon>
        <taxon>Micrococcaceae</taxon>
        <taxon>Arthrobacter</taxon>
    </lineage>
</organism>
<keyword evidence="1 4" id="KW-0378">Hydrolase</keyword>
<dbReference type="InterPro" id="IPR050300">
    <property type="entry name" value="GDXG_lipolytic_enzyme"/>
</dbReference>
<dbReference type="Proteomes" id="UP000294621">
    <property type="component" value="Unassembled WGS sequence"/>
</dbReference>
<protein>
    <submittedName>
        <fullName evidence="4">Alpha/beta hydrolase</fullName>
    </submittedName>
</protein>
<dbReference type="Pfam" id="PF07859">
    <property type="entry name" value="Abhydrolase_3"/>
    <property type="match status" value="1"/>
</dbReference>
<accession>A0A4R5XPL3</accession>
<comment type="caution">
    <text evidence="4">The sequence shown here is derived from an EMBL/GenBank/DDBJ whole genome shotgun (WGS) entry which is preliminary data.</text>
</comment>